<evidence type="ECO:0000313" key="2">
    <source>
        <dbReference type="EMBL" id="OLP48871.1"/>
    </source>
</evidence>
<organism evidence="2 3">
    <name type="scientific">Allorhizobium taibaishanense</name>
    <dbReference type="NCBI Taxonomy" id="887144"/>
    <lineage>
        <taxon>Bacteria</taxon>
        <taxon>Pseudomonadati</taxon>
        <taxon>Pseudomonadota</taxon>
        <taxon>Alphaproteobacteria</taxon>
        <taxon>Hyphomicrobiales</taxon>
        <taxon>Rhizobiaceae</taxon>
        <taxon>Rhizobium/Agrobacterium group</taxon>
        <taxon>Allorhizobium</taxon>
    </lineage>
</organism>
<name>A0A1Q9A2R0_9HYPH</name>
<dbReference type="RefSeq" id="WP_075614661.1">
    <property type="nucleotide sequence ID" value="NZ_JACIED010000001.1"/>
</dbReference>
<dbReference type="Proteomes" id="UP000185598">
    <property type="component" value="Unassembled WGS sequence"/>
</dbReference>
<dbReference type="Proteomes" id="UP000544107">
    <property type="component" value="Unassembled WGS sequence"/>
</dbReference>
<gene>
    <name evidence="2" type="ORF">BJF91_17200</name>
    <name evidence="1" type="ORF">GGQ71_000059</name>
</gene>
<accession>A0A1Q9A2R0</accession>
<proteinExistence type="predicted"/>
<dbReference type="Gene3D" id="1.10.10.10">
    <property type="entry name" value="Winged helix-like DNA-binding domain superfamily/Winged helix DNA-binding domain"/>
    <property type="match status" value="1"/>
</dbReference>
<dbReference type="SUPFAM" id="SSF46785">
    <property type="entry name" value="Winged helix' DNA-binding domain"/>
    <property type="match status" value="1"/>
</dbReference>
<dbReference type="InterPro" id="IPR036388">
    <property type="entry name" value="WH-like_DNA-bd_sf"/>
</dbReference>
<dbReference type="STRING" id="887144.BJF91_17200"/>
<dbReference type="EMBL" id="JACIED010000001">
    <property type="protein sequence ID" value="MBB4005823.1"/>
    <property type="molecule type" value="Genomic_DNA"/>
</dbReference>
<comment type="caution">
    <text evidence="2">The sequence shown here is derived from an EMBL/GenBank/DDBJ whole genome shotgun (WGS) entry which is preliminary data.</text>
</comment>
<sequence length="168" mass="18332">MTSVSLFSHKTPAFITPASFADLDDPTKSLLARMLRERGLSKQSMEEMTGQPIQMLEALCNQHHQVFLADQKERNLPARSDDGDLSDPARKLLSVFCVADGPVTMTYADLERQAGITSGSARWLLDTLKAYAFIKCLRVGKGPRQSTWVATEAGRAAFATIISVAADA</sequence>
<protein>
    <submittedName>
        <fullName evidence="2">Uncharacterized protein</fullName>
    </submittedName>
</protein>
<evidence type="ECO:0000313" key="1">
    <source>
        <dbReference type="EMBL" id="MBB4005823.1"/>
    </source>
</evidence>
<evidence type="ECO:0000313" key="3">
    <source>
        <dbReference type="Proteomes" id="UP000185598"/>
    </source>
</evidence>
<dbReference type="InterPro" id="IPR036390">
    <property type="entry name" value="WH_DNA-bd_sf"/>
</dbReference>
<reference evidence="2 3" key="1">
    <citation type="submission" date="2016-09" db="EMBL/GenBank/DDBJ databases">
        <title>Rhizobium oryziradicis sp. nov., isolated from the root of rice.</title>
        <authorList>
            <person name="Zhao J."/>
            <person name="Zhang X."/>
        </authorList>
    </citation>
    <scope>NUCLEOTIDE SEQUENCE [LARGE SCALE GENOMIC DNA]</scope>
    <source>
        <strain evidence="2 3">14971</strain>
    </source>
</reference>
<dbReference type="EMBL" id="MKIN01000022">
    <property type="protein sequence ID" value="OLP48871.1"/>
    <property type="molecule type" value="Genomic_DNA"/>
</dbReference>
<reference evidence="1 4" key="2">
    <citation type="submission" date="2020-08" db="EMBL/GenBank/DDBJ databases">
        <title>Genomic Encyclopedia of Type Strains, Phase IV (KMG-IV): sequencing the most valuable type-strain genomes for metagenomic binning, comparative biology and taxonomic classification.</title>
        <authorList>
            <person name="Goeker M."/>
        </authorList>
    </citation>
    <scope>NUCLEOTIDE SEQUENCE [LARGE SCALE GENOMIC DNA]</scope>
    <source>
        <strain evidence="1 4">DSM 100021</strain>
    </source>
</reference>
<dbReference type="OrthoDB" id="8410965at2"/>
<keyword evidence="3" id="KW-1185">Reference proteome</keyword>
<evidence type="ECO:0000313" key="4">
    <source>
        <dbReference type="Proteomes" id="UP000544107"/>
    </source>
</evidence>
<dbReference type="AlphaFoldDB" id="A0A1Q9A2R0"/>